<dbReference type="Proteomes" id="UP000798662">
    <property type="component" value="Chromosome 2"/>
</dbReference>
<protein>
    <submittedName>
        <fullName evidence="1">Uncharacterized protein</fullName>
    </submittedName>
</protein>
<dbReference type="EMBL" id="CM020619">
    <property type="protein sequence ID" value="KAK1863292.1"/>
    <property type="molecule type" value="Genomic_DNA"/>
</dbReference>
<sequence length="255" mass="26184">MPPTPSPPPPPPALRLLKTTLRKRVTAALRTVPPPVLAAESAAVTSALLAHPAYVAASSVAVYASMPAVELDTGPLVAAAAEAGKRIFFPRVLPAATVSPRGTRIGGGCGSDGDAGSVGAAVASAPLPDNAMAFFPCTGGLAELNTWDLDRWGIRQPPIRGDPAGVRGADLDLVVVPGVAFDAAGRRLGHGKGYYDTWLAGVAADVRRDASGRRRMPVLIGLALSVQMVDEVPVDELDVRMDDVLCVATLGEATS</sequence>
<accession>A0ACC3C0H1</accession>
<gene>
    <name evidence="1" type="ORF">I4F81_005850</name>
</gene>
<reference evidence="1" key="1">
    <citation type="submission" date="2019-11" db="EMBL/GenBank/DDBJ databases">
        <title>Nori genome reveals adaptations in red seaweeds to the harsh intertidal environment.</title>
        <authorList>
            <person name="Wang D."/>
            <person name="Mao Y."/>
        </authorList>
    </citation>
    <scope>NUCLEOTIDE SEQUENCE</scope>
    <source>
        <tissue evidence="1">Gametophyte</tissue>
    </source>
</reference>
<evidence type="ECO:0000313" key="2">
    <source>
        <dbReference type="Proteomes" id="UP000798662"/>
    </source>
</evidence>
<organism evidence="1 2">
    <name type="scientific">Pyropia yezoensis</name>
    <name type="common">Susabi-nori</name>
    <name type="synonym">Porphyra yezoensis</name>
    <dbReference type="NCBI Taxonomy" id="2788"/>
    <lineage>
        <taxon>Eukaryota</taxon>
        <taxon>Rhodophyta</taxon>
        <taxon>Bangiophyceae</taxon>
        <taxon>Bangiales</taxon>
        <taxon>Bangiaceae</taxon>
        <taxon>Pyropia</taxon>
    </lineage>
</organism>
<proteinExistence type="predicted"/>
<comment type="caution">
    <text evidence="1">The sequence shown here is derived from an EMBL/GenBank/DDBJ whole genome shotgun (WGS) entry which is preliminary data.</text>
</comment>
<keyword evidence="2" id="KW-1185">Reference proteome</keyword>
<evidence type="ECO:0000313" key="1">
    <source>
        <dbReference type="EMBL" id="KAK1863292.1"/>
    </source>
</evidence>
<name>A0ACC3C0H1_PYRYE</name>